<dbReference type="GO" id="GO:0005737">
    <property type="term" value="C:cytoplasm"/>
    <property type="evidence" value="ECO:0007669"/>
    <property type="project" value="UniProtKB-SubCell"/>
</dbReference>
<dbReference type="Gene3D" id="3.30.390.30">
    <property type="match status" value="1"/>
</dbReference>
<evidence type="ECO:0000256" key="11">
    <source>
        <dbReference type="ARBA" id="ARBA00023284"/>
    </source>
</evidence>
<comment type="subcellular location">
    <subcellularLocation>
        <location evidence="1">Cytoplasm</location>
    </subcellularLocation>
</comment>
<dbReference type="PROSITE" id="PS00076">
    <property type="entry name" value="PYRIDINE_REDOX_1"/>
    <property type="match status" value="1"/>
</dbReference>
<dbReference type="Proteomes" id="UP000425960">
    <property type="component" value="Chromosome"/>
</dbReference>
<dbReference type="GO" id="GO:0006103">
    <property type="term" value="P:2-oxoglutarate metabolic process"/>
    <property type="evidence" value="ECO:0007669"/>
    <property type="project" value="TreeGrafter"/>
</dbReference>
<evidence type="ECO:0000256" key="15">
    <source>
        <dbReference type="PIRSR" id="PIRSR000350-4"/>
    </source>
</evidence>
<dbReference type="InterPro" id="IPR004099">
    <property type="entry name" value="Pyr_nucl-diS_OxRdtase_dimer"/>
</dbReference>
<evidence type="ECO:0000256" key="7">
    <source>
        <dbReference type="ARBA" id="ARBA00022827"/>
    </source>
</evidence>
<gene>
    <name evidence="19" type="primary">lpdA_1</name>
    <name evidence="19" type="ORF">DSCO28_16760</name>
</gene>
<dbReference type="InterPro" id="IPR006258">
    <property type="entry name" value="Lipoamide_DH"/>
</dbReference>
<dbReference type="EC" id="1.8.1.4" evidence="3 16"/>
<dbReference type="PRINTS" id="PR00411">
    <property type="entry name" value="PNDRDTASEI"/>
</dbReference>
<feature type="binding site" evidence="14">
    <location>
        <position position="53"/>
    </location>
    <ligand>
        <name>FAD</name>
        <dbReference type="ChEBI" id="CHEBI:57692"/>
    </ligand>
</feature>
<dbReference type="Pfam" id="PF07992">
    <property type="entry name" value="Pyr_redox_2"/>
    <property type="match status" value="1"/>
</dbReference>
<evidence type="ECO:0000313" key="19">
    <source>
        <dbReference type="EMBL" id="BBO81110.1"/>
    </source>
</evidence>
<dbReference type="PRINTS" id="PR00368">
    <property type="entry name" value="FADPNR"/>
</dbReference>
<evidence type="ECO:0000256" key="1">
    <source>
        <dbReference type="ARBA" id="ARBA00004496"/>
    </source>
</evidence>
<dbReference type="PANTHER" id="PTHR22912:SF217">
    <property type="entry name" value="DIHYDROLIPOYL DEHYDROGENASE"/>
    <property type="match status" value="1"/>
</dbReference>
<dbReference type="SUPFAM" id="SSF51905">
    <property type="entry name" value="FAD/NAD(P)-binding domain"/>
    <property type="match status" value="1"/>
</dbReference>
<evidence type="ECO:0000256" key="8">
    <source>
        <dbReference type="ARBA" id="ARBA00023002"/>
    </source>
</evidence>
<evidence type="ECO:0000256" key="13">
    <source>
        <dbReference type="PIRSR" id="PIRSR000350-2"/>
    </source>
</evidence>
<dbReference type="InterPro" id="IPR036188">
    <property type="entry name" value="FAD/NAD-bd_sf"/>
</dbReference>
<keyword evidence="8 16" id="KW-0560">Oxidoreductase</keyword>
<dbReference type="PIRSF" id="PIRSF000350">
    <property type="entry name" value="Mercury_reductase_MerA"/>
    <property type="match status" value="1"/>
</dbReference>
<feature type="binding site" evidence="14">
    <location>
        <position position="201"/>
    </location>
    <ligand>
        <name>NAD(+)</name>
        <dbReference type="ChEBI" id="CHEBI:57540"/>
    </ligand>
</feature>
<dbReference type="FunFam" id="3.30.390.30:FF:000001">
    <property type="entry name" value="Dihydrolipoyl dehydrogenase"/>
    <property type="match status" value="1"/>
</dbReference>
<evidence type="ECO:0000256" key="16">
    <source>
        <dbReference type="RuleBase" id="RU003692"/>
    </source>
</evidence>
<evidence type="ECO:0000256" key="2">
    <source>
        <dbReference type="ARBA" id="ARBA00007532"/>
    </source>
</evidence>
<keyword evidence="9 14" id="KW-0520">NAD</keyword>
<comment type="cofactor">
    <cofactor evidence="14 16">
        <name>FAD</name>
        <dbReference type="ChEBI" id="CHEBI:57692"/>
    </cofactor>
    <text evidence="14 16">Binds 1 FAD per subunit.</text>
</comment>
<protein>
    <recommendedName>
        <fullName evidence="4 16">Dihydrolipoyl dehydrogenase</fullName>
        <ecNumber evidence="3 16">1.8.1.4</ecNumber>
    </recommendedName>
</protein>
<name>A0A5K7ZPT4_9BACT</name>
<dbReference type="GO" id="GO:0004148">
    <property type="term" value="F:dihydrolipoyl dehydrogenase (NADH) activity"/>
    <property type="evidence" value="ECO:0007669"/>
    <property type="project" value="UniProtKB-EC"/>
</dbReference>
<evidence type="ECO:0000259" key="17">
    <source>
        <dbReference type="Pfam" id="PF02852"/>
    </source>
</evidence>
<proteinExistence type="inferred from homology"/>
<feature type="binding site" evidence="14">
    <location>
        <position position="309"/>
    </location>
    <ligand>
        <name>FAD</name>
        <dbReference type="ChEBI" id="CHEBI:57692"/>
    </ligand>
</feature>
<dbReference type="NCBIfam" id="TIGR01350">
    <property type="entry name" value="lipoamide_DH"/>
    <property type="match status" value="1"/>
</dbReference>
<evidence type="ECO:0000256" key="4">
    <source>
        <dbReference type="ARBA" id="ARBA00016961"/>
    </source>
</evidence>
<feature type="binding site" evidence="14">
    <location>
        <begin position="141"/>
        <end position="143"/>
    </location>
    <ligand>
        <name>FAD</name>
        <dbReference type="ChEBI" id="CHEBI:57692"/>
    </ligand>
</feature>
<evidence type="ECO:0000256" key="3">
    <source>
        <dbReference type="ARBA" id="ARBA00012608"/>
    </source>
</evidence>
<dbReference type="EMBL" id="AP021876">
    <property type="protein sequence ID" value="BBO81110.1"/>
    <property type="molecule type" value="Genomic_DNA"/>
</dbReference>
<comment type="catalytic activity">
    <reaction evidence="12 16">
        <text>N(6)-[(R)-dihydrolipoyl]-L-lysyl-[protein] + NAD(+) = N(6)-[(R)-lipoyl]-L-lysyl-[protein] + NADH + H(+)</text>
        <dbReference type="Rhea" id="RHEA:15045"/>
        <dbReference type="Rhea" id="RHEA-COMP:10474"/>
        <dbReference type="Rhea" id="RHEA-COMP:10475"/>
        <dbReference type="ChEBI" id="CHEBI:15378"/>
        <dbReference type="ChEBI" id="CHEBI:57540"/>
        <dbReference type="ChEBI" id="CHEBI:57945"/>
        <dbReference type="ChEBI" id="CHEBI:83099"/>
        <dbReference type="ChEBI" id="CHEBI:83100"/>
        <dbReference type="EC" id="1.8.1.4"/>
    </reaction>
</comment>
<sequence>MSTPSTYDLVIIGAGPGGYVGAIRASQLGLKTCVVEKDKCGGVCLNWGCIPSKNLIHQAQTFAEIKALEDMGVEVNPDGFDYGVVQKKSRSVTQRLNKGIEFLLKKNKVELIKGEARIENVGKIGLSDGRTIYGKNIIIATGSRPSAVPGFEFDHQRVLSSNDILAMQTLPKSLIILGAGAIGCEFSYVMNTFGVKVTLVEMVDQVLPFEDDEIAAQLKKAFTKSGIDVLTGHKAVSMDKSGKDIAVTLADGNGKQQVVEAEKVLCVFGRRPNTENIGLEKLGIETEQGYIPVGEYYQTAVSHVFAIGDVVATPLLAHVASKEAEIAVEYIAGHAADKKIDMDAIPSAIYCEPQVASFGLRESQAKADNIKYKKTVFPYSAIGKAVAIDQGEGFAKVLIDPKSREILGCHIIGHDATELIHELLLAKSAELLPDDIARMVHSHPTLSEILMEVMRGTSGEAIHI</sequence>
<reference evidence="19 20" key="1">
    <citation type="submission" date="2019-11" db="EMBL/GenBank/DDBJ databases">
        <title>Comparative genomics of hydrocarbon-degrading Desulfosarcina strains.</title>
        <authorList>
            <person name="Watanabe M."/>
            <person name="Kojima H."/>
            <person name="Fukui M."/>
        </authorList>
    </citation>
    <scope>NUCLEOTIDE SEQUENCE [LARGE SCALE GENOMIC DNA]</scope>
    <source>
        <strain evidence="19 20">28bB2T</strain>
    </source>
</reference>
<accession>A0A5K7ZPT4</accession>
<dbReference type="InterPro" id="IPR016156">
    <property type="entry name" value="FAD/NAD-linked_Rdtase_dimer_sf"/>
</dbReference>
<keyword evidence="7 14" id="KW-0274">FAD</keyword>
<evidence type="ECO:0000259" key="18">
    <source>
        <dbReference type="Pfam" id="PF07992"/>
    </source>
</evidence>
<evidence type="ECO:0000256" key="10">
    <source>
        <dbReference type="ARBA" id="ARBA00023157"/>
    </source>
</evidence>
<dbReference type="InterPro" id="IPR001100">
    <property type="entry name" value="Pyr_nuc-diS_OxRdtase"/>
</dbReference>
<dbReference type="AlphaFoldDB" id="A0A5K7ZPT4"/>
<dbReference type="PANTHER" id="PTHR22912">
    <property type="entry name" value="DISULFIDE OXIDOREDUCTASE"/>
    <property type="match status" value="1"/>
</dbReference>
<organism evidence="19 20">
    <name type="scientific">Desulfosarcina ovata subsp. sediminis</name>
    <dbReference type="NCBI Taxonomy" id="885957"/>
    <lineage>
        <taxon>Bacteria</taxon>
        <taxon>Pseudomonadati</taxon>
        <taxon>Thermodesulfobacteriota</taxon>
        <taxon>Desulfobacteria</taxon>
        <taxon>Desulfobacterales</taxon>
        <taxon>Desulfosarcinaceae</taxon>
        <taxon>Desulfosarcina</taxon>
    </lineage>
</organism>
<keyword evidence="5" id="KW-0963">Cytoplasm</keyword>
<evidence type="ECO:0000313" key="20">
    <source>
        <dbReference type="Proteomes" id="UP000425960"/>
    </source>
</evidence>
<evidence type="ECO:0000256" key="14">
    <source>
        <dbReference type="PIRSR" id="PIRSR000350-3"/>
    </source>
</evidence>
<feature type="active site" description="Proton acceptor" evidence="13">
    <location>
        <position position="443"/>
    </location>
</feature>
<dbReference type="GO" id="GO:0050660">
    <property type="term" value="F:flavin adenine dinucleotide binding"/>
    <property type="evidence" value="ECO:0007669"/>
    <property type="project" value="InterPro"/>
</dbReference>
<evidence type="ECO:0000256" key="6">
    <source>
        <dbReference type="ARBA" id="ARBA00022630"/>
    </source>
</evidence>
<dbReference type="Pfam" id="PF02852">
    <property type="entry name" value="Pyr_redox_dim"/>
    <property type="match status" value="1"/>
</dbReference>
<feature type="domain" description="FAD/NAD(P)-binding" evidence="18">
    <location>
        <begin position="7"/>
        <end position="324"/>
    </location>
</feature>
<keyword evidence="11 16" id="KW-0676">Redox-active center</keyword>
<dbReference type="InterPro" id="IPR012999">
    <property type="entry name" value="Pyr_OxRdtase_I_AS"/>
</dbReference>
<dbReference type="SUPFAM" id="SSF55424">
    <property type="entry name" value="FAD/NAD-linked reductases, dimerisation (C-terminal) domain"/>
    <property type="match status" value="1"/>
</dbReference>
<comment type="miscellaneous">
    <text evidence="16">The active site is a redox-active disulfide bond.</text>
</comment>
<feature type="binding site" evidence="14">
    <location>
        <begin position="178"/>
        <end position="185"/>
    </location>
    <ligand>
        <name>NAD(+)</name>
        <dbReference type="ChEBI" id="CHEBI:57540"/>
    </ligand>
</feature>
<keyword evidence="6 16" id="KW-0285">Flavoprotein</keyword>
<keyword evidence="10" id="KW-1015">Disulfide bond</keyword>
<comment type="similarity">
    <text evidence="2 16">Belongs to the class-I pyridine nucleotide-disulfide oxidoreductase family.</text>
</comment>
<evidence type="ECO:0000256" key="9">
    <source>
        <dbReference type="ARBA" id="ARBA00023027"/>
    </source>
</evidence>
<dbReference type="RefSeq" id="WP_155325951.1">
    <property type="nucleotide sequence ID" value="NZ_AP021876.1"/>
</dbReference>
<evidence type="ECO:0000256" key="5">
    <source>
        <dbReference type="ARBA" id="ARBA00022490"/>
    </source>
</evidence>
<feature type="domain" description="Pyridine nucleotide-disulphide oxidoreductase dimerisation" evidence="17">
    <location>
        <begin position="345"/>
        <end position="452"/>
    </location>
</feature>
<dbReference type="InterPro" id="IPR023753">
    <property type="entry name" value="FAD/NAD-binding_dom"/>
</dbReference>
<dbReference type="KEGG" id="dov:DSCO28_16760"/>
<feature type="binding site" evidence="14">
    <location>
        <position position="269"/>
    </location>
    <ligand>
        <name>NAD(+)</name>
        <dbReference type="ChEBI" id="CHEBI:57540"/>
    </ligand>
</feature>
<dbReference type="Gene3D" id="3.50.50.60">
    <property type="entry name" value="FAD/NAD(P)-binding domain"/>
    <property type="match status" value="2"/>
</dbReference>
<evidence type="ECO:0000256" key="12">
    <source>
        <dbReference type="ARBA" id="ARBA00049187"/>
    </source>
</evidence>
<feature type="disulfide bond" description="Redox-active" evidence="15">
    <location>
        <begin position="44"/>
        <end position="49"/>
    </location>
</feature>
<keyword evidence="14" id="KW-0547">Nucleotide-binding</keyword>
<dbReference type="InterPro" id="IPR050151">
    <property type="entry name" value="Class-I_Pyr_Nuc-Dis_Oxidored"/>
</dbReference>